<keyword evidence="4" id="KW-1185">Reference proteome</keyword>
<dbReference type="Gene3D" id="4.10.240.10">
    <property type="entry name" value="Zn(2)-C6 fungal-type DNA-binding domain"/>
    <property type="match status" value="1"/>
</dbReference>
<dbReference type="EMBL" id="KZ613489">
    <property type="protein sequence ID" value="PMD19406.1"/>
    <property type="molecule type" value="Genomic_DNA"/>
</dbReference>
<dbReference type="InterPro" id="IPR036864">
    <property type="entry name" value="Zn2-C6_fun-type_DNA-bd_sf"/>
</dbReference>
<feature type="domain" description="Zn(2)-C6 fungal-type" evidence="2">
    <location>
        <begin position="74"/>
        <end position="103"/>
    </location>
</feature>
<dbReference type="InterPro" id="IPR001138">
    <property type="entry name" value="Zn2Cys6_DnaBD"/>
</dbReference>
<dbReference type="PROSITE" id="PS50048">
    <property type="entry name" value="ZN2_CY6_FUNGAL_2"/>
    <property type="match status" value="1"/>
</dbReference>
<dbReference type="OrthoDB" id="5126878at2759"/>
<dbReference type="Pfam" id="PF11951">
    <property type="entry name" value="Fungal_trans_2"/>
    <property type="match status" value="1"/>
</dbReference>
<dbReference type="GO" id="GO:0000981">
    <property type="term" value="F:DNA-binding transcription factor activity, RNA polymerase II-specific"/>
    <property type="evidence" value="ECO:0007669"/>
    <property type="project" value="InterPro"/>
</dbReference>
<sequence length="552" mass="61534">MDDAVAGLEDCGEGRTPLLYTCAFKNSISSCTQLVKDCSNVIGRTRSSRLSRFLTTSLSRKQKIMVNIAGRSKGCSTCRRRRVKCDEKRPICNRCERCGFECSGAKEFTFIDQRNLAQFGRYTTGWTSPAKSRDYPVYVPFSVTSPSLEGFQIQAFICYTSKYLLCGGPVDLALQGLQLNDLCTAVKNGGDGQLFHITVLSLATIFYGAQHRNFSILAHGYLIHEETLRRLSNALSDPQCYLRDDIILSVISLIILEAFVPTGRKSYLKHMSGLEKLLELRGPNFHRSPRSREMLKGVRRMIILASMKRRQPSILAREEWKSIPWMSEDVAERAEYYLWNVLADYTVLVADYDETMQNGAGLENVTHHQQRESIARRAQDMLGQLHEWKIAWNTDNQHSQSENSSAIAGVQPIPTSGETAPPSQTVLVFQNPSTATILMLYNTALIYVLQILSSLPPAAPQLQSSKDTLPLPPSTNTYTAMKISAAQDIHRCIPYYLSHKSELDTGSLTIAHLAVRTALQTLSGGGPGDGEGMVQLLNMKRGEVYAKGLWVD</sequence>
<dbReference type="PROSITE" id="PS00463">
    <property type="entry name" value="ZN2_CY6_FUNGAL_1"/>
    <property type="match status" value="1"/>
</dbReference>
<dbReference type="PANTHER" id="PTHR38111">
    <property type="entry name" value="ZN(2)-C6 FUNGAL-TYPE DOMAIN-CONTAINING PROTEIN-RELATED"/>
    <property type="match status" value="1"/>
</dbReference>
<accession>A0A2J6PZS2</accession>
<evidence type="ECO:0000256" key="1">
    <source>
        <dbReference type="ARBA" id="ARBA00023242"/>
    </source>
</evidence>
<dbReference type="GO" id="GO:0008270">
    <property type="term" value="F:zinc ion binding"/>
    <property type="evidence" value="ECO:0007669"/>
    <property type="project" value="InterPro"/>
</dbReference>
<dbReference type="AlphaFoldDB" id="A0A2J6PZS2"/>
<dbReference type="SMART" id="SM00066">
    <property type="entry name" value="GAL4"/>
    <property type="match status" value="1"/>
</dbReference>
<organism evidence="3 4">
    <name type="scientific">Hyaloscypha hepaticicola</name>
    <dbReference type="NCBI Taxonomy" id="2082293"/>
    <lineage>
        <taxon>Eukaryota</taxon>
        <taxon>Fungi</taxon>
        <taxon>Dikarya</taxon>
        <taxon>Ascomycota</taxon>
        <taxon>Pezizomycotina</taxon>
        <taxon>Leotiomycetes</taxon>
        <taxon>Helotiales</taxon>
        <taxon>Hyaloscyphaceae</taxon>
        <taxon>Hyaloscypha</taxon>
    </lineage>
</organism>
<evidence type="ECO:0000259" key="2">
    <source>
        <dbReference type="PROSITE" id="PS50048"/>
    </source>
</evidence>
<dbReference type="PANTHER" id="PTHR38111:SF2">
    <property type="entry name" value="FINGER DOMAIN PROTEIN, PUTATIVE (AFU_ORTHOLOGUE AFUA_1G01560)-RELATED"/>
    <property type="match status" value="1"/>
</dbReference>
<dbReference type="SUPFAM" id="SSF57701">
    <property type="entry name" value="Zn2/Cys6 DNA-binding domain"/>
    <property type="match status" value="1"/>
</dbReference>
<reference evidence="3 4" key="1">
    <citation type="submission" date="2016-05" db="EMBL/GenBank/DDBJ databases">
        <title>A degradative enzymes factory behind the ericoid mycorrhizal symbiosis.</title>
        <authorList>
            <consortium name="DOE Joint Genome Institute"/>
            <person name="Martino E."/>
            <person name="Morin E."/>
            <person name="Grelet G."/>
            <person name="Kuo A."/>
            <person name="Kohler A."/>
            <person name="Daghino S."/>
            <person name="Barry K."/>
            <person name="Choi C."/>
            <person name="Cichocki N."/>
            <person name="Clum A."/>
            <person name="Copeland A."/>
            <person name="Hainaut M."/>
            <person name="Haridas S."/>
            <person name="Labutti K."/>
            <person name="Lindquist E."/>
            <person name="Lipzen A."/>
            <person name="Khouja H.-R."/>
            <person name="Murat C."/>
            <person name="Ohm R."/>
            <person name="Olson A."/>
            <person name="Spatafora J."/>
            <person name="Veneault-Fourrey C."/>
            <person name="Henrissat B."/>
            <person name="Grigoriev I."/>
            <person name="Martin F."/>
            <person name="Perotto S."/>
        </authorList>
    </citation>
    <scope>NUCLEOTIDE SEQUENCE [LARGE SCALE GENOMIC DNA]</scope>
    <source>
        <strain evidence="3 4">UAMH 7357</strain>
    </source>
</reference>
<evidence type="ECO:0000313" key="4">
    <source>
        <dbReference type="Proteomes" id="UP000235672"/>
    </source>
</evidence>
<name>A0A2J6PZS2_9HELO</name>
<dbReference type="InterPro" id="IPR053178">
    <property type="entry name" value="Osmoadaptation_assoc"/>
</dbReference>
<dbReference type="InterPro" id="IPR021858">
    <property type="entry name" value="Fun_TF"/>
</dbReference>
<dbReference type="Proteomes" id="UP000235672">
    <property type="component" value="Unassembled WGS sequence"/>
</dbReference>
<evidence type="ECO:0000313" key="3">
    <source>
        <dbReference type="EMBL" id="PMD19406.1"/>
    </source>
</evidence>
<proteinExistence type="predicted"/>
<gene>
    <name evidence="3" type="ORF">NA56DRAFT_201849</name>
</gene>
<dbReference type="Pfam" id="PF00172">
    <property type="entry name" value="Zn_clus"/>
    <property type="match status" value="1"/>
</dbReference>
<keyword evidence="1" id="KW-0539">Nucleus</keyword>
<dbReference type="CDD" id="cd00067">
    <property type="entry name" value="GAL4"/>
    <property type="match status" value="1"/>
</dbReference>
<protein>
    <recommendedName>
        <fullName evidence="2">Zn(2)-C6 fungal-type domain-containing protein</fullName>
    </recommendedName>
</protein>
<dbReference type="STRING" id="1745343.A0A2J6PZS2"/>